<dbReference type="Gene3D" id="3.60.15.10">
    <property type="entry name" value="Ribonuclease Z/Hydroxyacylglutathione hydrolase-like"/>
    <property type="match status" value="1"/>
</dbReference>
<proteinExistence type="predicted"/>
<dbReference type="OrthoDB" id="3190691at2"/>
<dbReference type="Proteomes" id="UP000244867">
    <property type="component" value="Unassembled WGS sequence"/>
</dbReference>
<evidence type="ECO:0000313" key="3">
    <source>
        <dbReference type="Proteomes" id="UP000244867"/>
    </source>
</evidence>
<keyword evidence="3" id="KW-1185">Reference proteome</keyword>
<dbReference type="Pfam" id="PF13483">
    <property type="entry name" value="Lactamase_B_3"/>
    <property type="match status" value="1"/>
</dbReference>
<dbReference type="SMART" id="SM00849">
    <property type="entry name" value="Lactamase_B"/>
    <property type="match status" value="1"/>
</dbReference>
<comment type="caution">
    <text evidence="2">The sequence shown here is derived from an EMBL/GenBank/DDBJ whole genome shotgun (WGS) entry which is preliminary data.</text>
</comment>
<dbReference type="EMBL" id="PYXZ01000001">
    <property type="protein sequence ID" value="PUA82671.1"/>
    <property type="molecule type" value="Genomic_DNA"/>
</dbReference>
<name>A0A2R7Z220_9ACTN</name>
<feature type="domain" description="Metallo-beta-lactamase" evidence="1">
    <location>
        <begin position="7"/>
        <end position="186"/>
    </location>
</feature>
<reference evidence="2 3" key="1">
    <citation type="submission" date="2018-03" db="EMBL/GenBank/DDBJ databases">
        <authorList>
            <person name="Keele B.F."/>
        </authorList>
    </citation>
    <scope>NUCLEOTIDE SEQUENCE [LARGE SCALE GENOMIC DNA]</scope>
    <source>
        <strain evidence="2 3">IB-3</strain>
    </source>
</reference>
<organism evidence="2 3">
    <name type="scientific">Nocardioides currus</name>
    <dbReference type="NCBI Taxonomy" id="2133958"/>
    <lineage>
        <taxon>Bacteria</taxon>
        <taxon>Bacillati</taxon>
        <taxon>Actinomycetota</taxon>
        <taxon>Actinomycetes</taxon>
        <taxon>Propionibacteriales</taxon>
        <taxon>Nocardioidaceae</taxon>
        <taxon>Nocardioides</taxon>
    </lineage>
</organism>
<dbReference type="InterPro" id="IPR050114">
    <property type="entry name" value="UPF0173_UPF0282_UlaG_hydrolase"/>
</dbReference>
<dbReference type="InterPro" id="IPR036866">
    <property type="entry name" value="RibonucZ/Hydroxyglut_hydro"/>
</dbReference>
<dbReference type="GO" id="GO:0016787">
    <property type="term" value="F:hydrolase activity"/>
    <property type="evidence" value="ECO:0007669"/>
    <property type="project" value="UniProtKB-KW"/>
</dbReference>
<accession>A0A2R7Z220</accession>
<evidence type="ECO:0000259" key="1">
    <source>
        <dbReference type="SMART" id="SM00849"/>
    </source>
</evidence>
<evidence type="ECO:0000313" key="2">
    <source>
        <dbReference type="EMBL" id="PUA82671.1"/>
    </source>
</evidence>
<dbReference type="SUPFAM" id="SSF56281">
    <property type="entry name" value="Metallo-hydrolase/oxidoreductase"/>
    <property type="match status" value="1"/>
</dbReference>
<dbReference type="RefSeq" id="WP_108342857.1">
    <property type="nucleotide sequence ID" value="NZ_PYXZ01000001.1"/>
</dbReference>
<protein>
    <submittedName>
        <fullName evidence="2">MBL fold metallo-hydrolase</fullName>
    </submittedName>
</protein>
<gene>
    <name evidence="2" type="ORF">C7S10_02795</name>
</gene>
<dbReference type="InterPro" id="IPR001279">
    <property type="entry name" value="Metallo-B-lactamas"/>
</dbReference>
<keyword evidence="2" id="KW-0378">Hydrolase</keyword>
<dbReference type="PANTHER" id="PTHR43546:SF3">
    <property type="entry name" value="UPF0173 METAL-DEPENDENT HYDROLASE MJ1163"/>
    <property type="match status" value="1"/>
</dbReference>
<sequence length="210" mass="22632">MRLTKFGHACVRVEQDSTVVVVDPGGFTEPGAVDGATVVLITHEHADHYSADHLRRTDAPILTVEGVAARIRVDAPDLVERLSVVRAGSVLDVGLPVDVVGERHAMIHPEIPRVDNSGFVLTVDGLRIYHPGDSLTLPEREIDLLLAPISAPWLKVGEAIDFVRAVGAPRNLGIHDKVYTDAALGMVDAHMGNLLPEGQEFLRLPEGSDL</sequence>
<dbReference type="PANTHER" id="PTHR43546">
    <property type="entry name" value="UPF0173 METAL-DEPENDENT HYDROLASE MJ1163-RELATED"/>
    <property type="match status" value="1"/>
</dbReference>
<dbReference type="AlphaFoldDB" id="A0A2R7Z220"/>